<dbReference type="EMBL" id="JALJOT010000001">
    <property type="protein sequence ID" value="KAK9918142.1"/>
    <property type="molecule type" value="Genomic_DNA"/>
</dbReference>
<feature type="region of interest" description="Disordered" evidence="1">
    <location>
        <begin position="128"/>
        <end position="204"/>
    </location>
</feature>
<keyword evidence="3" id="KW-1185">Reference proteome</keyword>
<proteinExistence type="predicted"/>
<protein>
    <submittedName>
        <fullName evidence="2">Uncharacterized protein</fullName>
    </submittedName>
</protein>
<comment type="caution">
    <text evidence="2">The sequence shown here is derived from an EMBL/GenBank/DDBJ whole genome shotgun (WGS) entry which is preliminary data.</text>
</comment>
<evidence type="ECO:0000313" key="3">
    <source>
        <dbReference type="Proteomes" id="UP001491310"/>
    </source>
</evidence>
<feature type="region of interest" description="Disordered" evidence="1">
    <location>
        <begin position="210"/>
        <end position="229"/>
    </location>
</feature>
<feature type="compositionally biased region" description="Polar residues" evidence="1">
    <location>
        <begin position="132"/>
        <end position="141"/>
    </location>
</feature>
<organism evidence="2 3">
    <name type="scientific">Coccomyxa subellipsoidea</name>
    <dbReference type="NCBI Taxonomy" id="248742"/>
    <lineage>
        <taxon>Eukaryota</taxon>
        <taxon>Viridiplantae</taxon>
        <taxon>Chlorophyta</taxon>
        <taxon>core chlorophytes</taxon>
        <taxon>Trebouxiophyceae</taxon>
        <taxon>Trebouxiophyceae incertae sedis</taxon>
        <taxon>Coccomyxaceae</taxon>
        <taxon>Coccomyxa</taxon>
    </lineage>
</organism>
<name>A0ABR2Z1W2_9CHLO</name>
<dbReference type="Proteomes" id="UP001491310">
    <property type="component" value="Unassembled WGS sequence"/>
</dbReference>
<sequence>MIRTVEPSAGSRDKNWINSSLDGLRMIGLHPATHLQSGTGCVSCQRSPRIPLLARPTAVASEFIECGLNGPVPHCCDVLTPTGYMTLEKRIAGPSDPPFVESQLCLLQAQPDDDMFVSQLLSIVDENESQQKKFSSPSQMPAPQRAEKQPALKSPSPPRRITRQATSKIQHRASQKVSRPAARSPEIVRPTFQPPPGYNMVTGGIPKRAAKYDCSPLQPAALQTGRSQP</sequence>
<reference evidence="2 3" key="1">
    <citation type="journal article" date="2024" name="Nat. Commun.">
        <title>Phylogenomics reveals the evolutionary origins of lichenization in chlorophyte algae.</title>
        <authorList>
            <person name="Puginier C."/>
            <person name="Libourel C."/>
            <person name="Otte J."/>
            <person name="Skaloud P."/>
            <person name="Haon M."/>
            <person name="Grisel S."/>
            <person name="Petersen M."/>
            <person name="Berrin J.G."/>
            <person name="Delaux P.M."/>
            <person name="Dal Grande F."/>
            <person name="Keller J."/>
        </authorList>
    </citation>
    <scope>NUCLEOTIDE SEQUENCE [LARGE SCALE GENOMIC DNA]</scope>
    <source>
        <strain evidence="2 3">SAG 216-7</strain>
    </source>
</reference>
<accession>A0ABR2Z1W2</accession>
<gene>
    <name evidence="2" type="ORF">WJX75_001617</name>
</gene>
<evidence type="ECO:0000313" key="2">
    <source>
        <dbReference type="EMBL" id="KAK9918142.1"/>
    </source>
</evidence>
<evidence type="ECO:0000256" key="1">
    <source>
        <dbReference type="SAM" id="MobiDB-lite"/>
    </source>
</evidence>